<gene>
    <name evidence="2" type="ORF">DKX38_023510</name>
</gene>
<dbReference type="EMBL" id="VDCV01000016">
    <property type="protein sequence ID" value="KAB5519191.1"/>
    <property type="molecule type" value="Genomic_DNA"/>
</dbReference>
<evidence type="ECO:0000313" key="3">
    <source>
        <dbReference type="Proteomes" id="UP000326939"/>
    </source>
</evidence>
<keyword evidence="3" id="KW-1185">Reference proteome</keyword>
<keyword evidence="1" id="KW-0812">Transmembrane</keyword>
<proteinExistence type="predicted"/>
<dbReference type="SUPFAM" id="SSF81383">
    <property type="entry name" value="F-box domain"/>
    <property type="match status" value="1"/>
</dbReference>
<comment type="caution">
    <text evidence="2">The sequence shown here is derived from an EMBL/GenBank/DDBJ whole genome shotgun (WGS) entry which is preliminary data.</text>
</comment>
<dbReference type="PANTHER" id="PTHR38926:SF5">
    <property type="entry name" value="F-BOX AND LEUCINE-RICH REPEAT PROTEIN 6"/>
    <property type="match status" value="1"/>
</dbReference>
<dbReference type="PANTHER" id="PTHR38926">
    <property type="entry name" value="F-BOX DOMAIN CONTAINING PROTEIN, EXPRESSED"/>
    <property type="match status" value="1"/>
</dbReference>
<protein>
    <recommendedName>
        <fullName evidence="4">F-box domain-containing protein</fullName>
    </recommendedName>
</protein>
<dbReference type="SUPFAM" id="SSF52047">
    <property type="entry name" value="RNI-like"/>
    <property type="match status" value="1"/>
</dbReference>
<dbReference type="AlphaFoldDB" id="A0A5N5JJ30"/>
<evidence type="ECO:0000256" key="1">
    <source>
        <dbReference type="SAM" id="Phobius"/>
    </source>
</evidence>
<dbReference type="InterPro" id="IPR036047">
    <property type="entry name" value="F-box-like_dom_sf"/>
</dbReference>
<name>A0A5N5JJ30_9ROSI</name>
<keyword evidence="1" id="KW-0472">Membrane</keyword>
<dbReference type="Gene3D" id="1.20.1280.50">
    <property type="match status" value="1"/>
</dbReference>
<sequence>MFFKPRTSAVNFLSIEYTILILFTTLALRFLEFQVMIFLPLLTVVQSFYQKQKLLFYHHINFLHFQTLISVVEHFRSVGIEMEERKWEDLEFDCLVSVLGRLGMESLLLDVPFVCKSWYKASLNPSCWKRLEWDFTLLDKFKEKYKIHKCSVDAFTKFVAGRSNGNCTGLILPNGCTEEVLNYIADECPALIYLSLPSRTLSCEPSIVPSLIGKWEHLEHLGLGSCRNLFNILIQISLACNKFSGLRISFANIQEEEASAIVALLPDLKYLVLRGAWINFKNLVIILQGCKNLVHLDVSNCLGFDPDEKVLELASHIKTFKCEGSMLEDYDDDYAIDHDDLVYDYISS</sequence>
<feature type="transmembrane region" description="Helical" evidence="1">
    <location>
        <begin position="20"/>
        <end position="45"/>
    </location>
</feature>
<keyword evidence="1" id="KW-1133">Transmembrane helix</keyword>
<dbReference type="InterPro" id="IPR032675">
    <property type="entry name" value="LRR_dom_sf"/>
</dbReference>
<dbReference type="Proteomes" id="UP000326939">
    <property type="component" value="Chromosome 16"/>
</dbReference>
<organism evidence="2 3">
    <name type="scientific">Salix brachista</name>
    <dbReference type="NCBI Taxonomy" id="2182728"/>
    <lineage>
        <taxon>Eukaryota</taxon>
        <taxon>Viridiplantae</taxon>
        <taxon>Streptophyta</taxon>
        <taxon>Embryophyta</taxon>
        <taxon>Tracheophyta</taxon>
        <taxon>Spermatophyta</taxon>
        <taxon>Magnoliopsida</taxon>
        <taxon>eudicotyledons</taxon>
        <taxon>Gunneridae</taxon>
        <taxon>Pentapetalae</taxon>
        <taxon>rosids</taxon>
        <taxon>fabids</taxon>
        <taxon>Malpighiales</taxon>
        <taxon>Salicaceae</taxon>
        <taxon>Saliceae</taxon>
        <taxon>Salix</taxon>
    </lineage>
</organism>
<evidence type="ECO:0000313" key="2">
    <source>
        <dbReference type="EMBL" id="KAB5519191.1"/>
    </source>
</evidence>
<dbReference type="Gene3D" id="3.80.10.10">
    <property type="entry name" value="Ribonuclease Inhibitor"/>
    <property type="match status" value="1"/>
</dbReference>
<accession>A0A5N5JJ30</accession>
<reference evidence="3" key="1">
    <citation type="journal article" date="2019" name="Gigascience">
        <title>De novo genome assembly of the endangered Acer yangbiense, a plant species with extremely small populations endemic to Yunnan Province, China.</title>
        <authorList>
            <person name="Yang J."/>
            <person name="Wariss H.M."/>
            <person name="Tao L."/>
            <person name="Zhang R."/>
            <person name="Yun Q."/>
            <person name="Hollingsworth P."/>
            <person name="Dao Z."/>
            <person name="Luo G."/>
            <person name="Guo H."/>
            <person name="Ma Y."/>
            <person name="Sun W."/>
        </authorList>
    </citation>
    <scope>NUCLEOTIDE SEQUENCE [LARGE SCALE GENOMIC DNA]</scope>
    <source>
        <strain evidence="3">cv. br00</strain>
    </source>
</reference>
<evidence type="ECO:0008006" key="4">
    <source>
        <dbReference type="Google" id="ProtNLM"/>
    </source>
</evidence>